<gene>
    <name evidence="2" type="primary">LOC104786760</name>
</gene>
<name>A0ABM1RR09_CAMSA</name>
<reference evidence="1" key="1">
    <citation type="journal article" date="2014" name="Nat. Commun.">
        <title>The emerging biofuel crop Camelina sativa retains a highly undifferentiated hexaploid genome structure.</title>
        <authorList>
            <person name="Kagale S."/>
            <person name="Koh C."/>
            <person name="Nixon J."/>
            <person name="Bollina V."/>
            <person name="Clarke W.E."/>
            <person name="Tuteja R."/>
            <person name="Spillane C."/>
            <person name="Robinson S.J."/>
            <person name="Links M.G."/>
            <person name="Clarke C."/>
            <person name="Higgins E.E."/>
            <person name="Huebert T."/>
            <person name="Sharpe A.G."/>
            <person name="Parkin I.A."/>
        </authorList>
    </citation>
    <scope>NUCLEOTIDE SEQUENCE [LARGE SCALE GENOMIC DNA]</scope>
    <source>
        <strain evidence="1">cv. DH55</strain>
    </source>
</reference>
<dbReference type="RefSeq" id="XP_019101447.1">
    <property type="nucleotide sequence ID" value="XM_019245902.1"/>
</dbReference>
<dbReference type="Proteomes" id="UP000694864">
    <property type="component" value="Chromosome 5"/>
</dbReference>
<dbReference type="PANTHER" id="PTHR36722">
    <property type="entry name" value="TYPE 2 DNA TOPOISOMERASE 6 SUBUNIT B-LIKE"/>
    <property type="match status" value="1"/>
</dbReference>
<proteinExistence type="predicted"/>
<evidence type="ECO:0000313" key="2">
    <source>
        <dbReference type="RefSeq" id="XP_019101447.1"/>
    </source>
</evidence>
<sequence>MDLMVKQGASPSTQTQYVFADEKTPCFTASNLERLKFGLEDYVLRHGNCLDTMCDHYFSDREHLKVGSGTIRHEDQHKRVGGMVEVVIVISDLLETTHHCSRSFNGKTKVCLSFKLIQ</sequence>
<dbReference type="PANTHER" id="PTHR36722:SF1">
    <property type="entry name" value="TYPE 2 DNA TOPOISOMERASE 6 SUBUNIT B-LIKE"/>
    <property type="match status" value="1"/>
</dbReference>
<organism evidence="1 2">
    <name type="scientific">Camelina sativa</name>
    <name type="common">False flax</name>
    <name type="synonym">Myagrum sativum</name>
    <dbReference type="NCBI Taxonomy" id="90675"/>
    <lineage>
        <taxon>Eukaryota</taxon>
        <taxon>Viridiplantae</taxon>
        <taxon>Streptophyta</taxon>
        <taxon>Embryophyta</taxon>
        <taxon>Tracheophyta</taxon>
        <taxon>Spermatophyta</taxon>
        <taxon>Magnoliopsida</taxon>
        <taxon>eudicotyledons</taxon>
        <taxon>Gunneridae</taxon>
        <taxon>Pentapetalae</taxon>
        <taxon>rosids</taxon>
        <taxon>malvids</taxon>
        <taxon>Brassicales</taxon>
        <taxon>Brassicaceae</taxon>
        <taxon>Camelineae</taxon>
        <taxon>Camelina</taxon>
    </lineage>
</organism>
<dbReference type="GeneID" id="104786760"/>
<reference evidence="2" key="2">
    <citation type="submission" date="2025-08" db="UniProtKB">
        <authorList>
            <consortium name="RefSeq"/>
        </authorList>
    </citation>
    <scope>IDENTIFICATION</scope>
    <source>
        <tissue evidence="2">Leaf</tissue>
    </source>
</reference>
<dbReference type="InterPro" id="IPR034566">
    <property type="entry name" value="MTOPVIB_plant"/>
</dbReference>
<accession>A0ABM1RR09</accession>
<evidence type="ECO:0000313" key="1">
    <source>
        <dbReference type="Proteomes" id="UP000694864"/>
    </source>
</evidence>
<keyword evidence="1" id="KW-1185">Reference proteome</keyword>
<protein>
    <submittedName>
        <fullName evidence="2">Type 2 DNA topoisomerase 6 subunit B-like</fullName>
    </submittedName>
</protein>